<comment type="similarity">
    <text evidence="8 9">Belongs to the ZipA family.</text>
</comment>
<comment type="function">
    <text evidence="8 9">Essential cell division protein that stabilizes the FtsZ protofilaments by cross-linking them and that serves as a cytoplasmic membrane anchor for the Z ring. Also required for the recruitment to the septal ring of downstream cell division proteins.</text>
</comment>
<keyword evidence="13" id="KW-1185">Reference proteome</keyword>
<dbReference type="InterPro" id="IPR036765">
    <property type="entry name" value="ZipA_FtsZ-bd_C_sf"/>
</dbReference>
<dbReference type="KEGG" id="lmb:C9I47_1447"/>
<comment type="subcellular location">
    <subcellularLocation>
        <location evidence="8">Cell inner membrane</location>
        <topology evidence="8">Single-pass type I membrane protein</topology>
    </subcellularLocation>
    <text evidence="8">Localizes to the Z ring in an FtsZ-dependent manner.</text>
</comment>
<organism evidence="12 13">
    <name type="scientific">Marilutibacter maris</name>
    <dbReference type="NCBI Taxonomy" id="1605891"/>
    <lineage>
        <taxon>Bacteria</taxon>
        <taxon>Pseudomonadati</taxon>
        <taxon>Pseudomonadota</taxon>
        <taxon>Gammaproteobacteria</taxon>
        <taxon>Lysobacterales</taxon>
        <taxon>Lysobacteraceae</taxon>
        <taxon>Marilutibacter</taxon>
    </lineage>
</organism>
<evidence type="ECO:0000256" key="5">
    <source>
        <dbReference type="ARBA" id="ARBA00022989"/>
    </source>
</evidence>
<dbReference type="InterPro" id="IPR011919">
    <property type="entry name" value="Cell_div_ZipA"/>
</dbReference>
<evidence type="ECO:0000313" key="13">
    <source>
        <dbReference type="Proteomes" id="UP000249447"/>
    </source>
</evidence>
<keyword evidence="3 8" id="KW-0132">Cell division</keyword>
<evidence type="ECO:0000256" key="7">
    <source>
        <dbReference type="ARBA" id="ARBA00023306"/>
    </source>
</evidence>
<evidence type="ECO:0000313" key="12">
    <source>
        <dbReference type="EMBL" id="AWV07148.1"/>
    </source>
</evidence>
<evidence type="ECO:0000259" key="11">
    <source>
        <dbReference type="SMART" id="SM00771"/>
    </source>
</evidence>
<feature type="domain" description="ZipA C-terminal FtsZ-binding" evidence="11">
    <location>
        <begin position="107"/>
        <end position="237"/>
    </location>
</feature>
<dbReference type="Pfam" id="PF04354">
    <property type="entry name" value="ZipA_C"/>
    <property type="match status" value="1"/>
</dbReference>
<dbReference type="SUPFAM" id="SSF64383">
    <property type="entry name" value="Cell-division protein ZipA, C-terminal domain"/>
    <property type="match status" value="1"/>
</dbReference>
<dbReference type="EMBL" id="CP029843">
    <property type="protein sequence ID" value="AWV07148.1"/>
    <property type="molecule type" value="Genomic_DNA"/>
</dbReference>
<keyword evidence="1 8" id="KW-1003">Cell membrane</keyword>
<dbReference type="GO" id="GO:0032153">
    <property type="term" value="C:cell division site"/>
    <property type="evidence" value="ECO:0007669"/>
    <property type="project" value="UniProtKB-UniRule"/>
</dbReference>
<dbReference type="PANTHER" id="PTHR38685:SF1">
    <property type="entry name" value="CELL DIVISION PROTEIN ZIPA"/>
    <property type="match status" value="1"/>
</dbReference>
<evidence type="ECO:0000256" key="6">
    <source>
        <dbReference type="ARBA" id="ARBA00023136"/>
    </source>
</evidence>
<protein>
    <recommendedName>
        <fullName evidence="8 9">Cell division protein ZipA</fullName>
    </recommendedName>
</protein>
<dbReference type="GO" id="GO:0043093">
    <property type="term" value="P:FtsZ-dependent cytokinesis"/>
    <property type="evidence" value="ECO:0007669"/>
    <property type="project" value="UniProtKB-UniRule"/>
</dbReference>
<gene>
    <name evidence="8" type="primary">zipA</name>
    <name evidence="12" type="ORF">C9I47_1447</name>
</gene>
<proteinExistence type="inferred from homology"/>
<keyword evidence="7 8" id="KW-0131">Cell cycle</keyword>
<keyword evidence="4 8" id="KW-0812">Transmembrane</keyword>
<reference evidence="12 13" key="1">
    <citation type="submission" date="2018-05" db="EMBL/GenBank/DDBJ databases">
        <title>The complete genome of Lysobacter maris HZ9B, a marine bacterium antagonistic against terrestrial plant pathogens.</title>
        <authorList>
            <person name="Zhang X.-Q."/>
        </authorList>
    </citation>
    <scope>NUCLEOTIDE SEQUENCE [LARGE SCALE GENOMIC DNA]</scope>
    <source>
        <strain evidence="12 13">HZ9B</strain>
    </source>
</reference>
<feature type="transmembrane region" description="Helical" evidence="8">
    <location>
        <begin position="6"/>
        <end position="26"/>
    </location>
</feature>
<dbReference type="InterPro" id="IPR007449">
    <property type="entry name" value="ZipA_FtsZ-bd_C"/>
</dbReference>
<keyword evidence="6 8" id="KW-0472">Membrane</keyword>
<accession>A0A2U9T9C1</accession>
<dbReference type="NCBIfam" id="TIGR02205">
    <property type="entry name" value="septum_zipA"/>
    <property type="match status" value="1"/>
</dbReference>
<dbReference type="PANTHER" id="PTHR38685">
    <property type="entry name" value="CELL DIVISION PROTEIN ZIPA"/>
    <property type="match status" value="1"/>
</dbReference>
<dbReference type="AlphaFoldDB" id="A0A2U9T9C1"/>
<evidence type="ECO:0000256" key="9">
    <source>
        <dbReference type="RuleBase" id="RU003612"/>
    </source>
</evidence>
<evidence type="ECO:0000256" key="10">
    <source>
        <dbReference type="SAM" id="MobiDB-lite"/>
    </source>
</evidence>
<dbReference type="Proteomes" id="UP000249447">
    <property type="component" value="Chromosome"/>
</dbReference>
<dbReference type="GO" id="GO:0000917">
    <property type="term" value="P:division septum assembly"/>
    <property type="evidence" value="ECO:0007669"/>
    <property type="project" value="TreeGrafter"/>
</dbReference>
<evidence type="ECO:0000256" key="1">
    <source>
        <dbReference type="ARBA" id="ARBA00022475"/>
    </source>
</evidence>
<dbReference type="OrthoDB" id="7054914at2"/>
<evidence type="ECO:0000256" key="3">
    <source>
        <dbReference type="ARBA" id="ARBA00022618"/>
    </source>
</evidence>
<comment type="subunit">
    <text evidence="8">Interacts with FtsZ via their C-terminal domains.</text>
</comment>
<keyword evidence="5 8" id="KW-1133">Transmembrane helix</keyword>
<feature type="region of interest" description="Disordered" evidence="10">
    <location>
        <begin position="30"/>
        <end position="79"/>
    </location>
</feature>
<evidence type="ECO:0000256" key="4">
    <source>
        <dbReference type="ARBA" id="ARBA00022692"/>
    </source>
</evidence>
<dbReference type="RefSeq" id="WP_111266241.1">
    <property type="nucleotide sequence ID" value="NZ_CP029843.1"/>
</dbReference>
<dbReference type="HAMAP" id="MF_00509">
    <property type="entry name" value="ZipA"/>
    <property type="match status" value="1"/>
</dbReference>
<dbReference type="SMART" id="SM00771">
    <property type="entry name" value="ZipA_C"/>
    <property type="match status" value="1"/>
</dbReference>
<evidence type="ECO:0000256" key="8">
    <source>
        <dbReference type="HAMAP-Rule" id="MF_00509"/>
    </source>
</evidence>
<evidence type="ECO:0000256" key="2">
    <source>
        <dbReference type="ARBA" id="ARBA00022519"/>
    </source>
</evidence>
<feature type="compositionally biased region" description="Basic and acidic residues" evidence="10">
    <location>
        <begin position="40"/>
        <end position="51"/>
    </location>
</feature>
<sequence>MSEVWLLRLGILIAGLILLAAIYFFGRPSKPGQGTRRRRESREAGGRREPTFGETLASGAGDGDSGVAADDGGDERAPASQGNLFAAEEAPDAGGGSELGRRTSEAFDKIVTLYLAARAGHKLHGPDIVVAAEKAGLVYGYMGVFHRLVEHHPERGPVFSVANIMKPGSFDMAEIQSLETPAIAFFLTLPAPMPALDAWEAMLPTAQRMAELLDGIVLDEQRNALGRQRIAHIRDELRAYDRQREAPPLSKPGRW</sequence>
<dbReference type="Gene3D" id="3.30.1400.10">
    <property type="entry name" value="ZipA, C-terminal FtsZ-binding domain"/>
    <property type="match status" value="1"/>
</dbReference>
<name>A0A2U9T9C1_9GAMM</name>
<keyword evidence="2 8" id="KW-0997">Cell inner membrane</keyword>
<dbReference type="GO" id="GO:0005886">
    <property type="term" value="C:plasma membrane"/>
    <property type="evidence" value="ECO:0007669"/>
    <property type="project" value="UniProtKB-SubCell"/>
</dbReference>